<dbReference type="EMBL" id="AP024085">
    <property type="protein sequence ID" value="BCL58870.1"/>
    <property type="molecule type" value="Genomic_DNA"/>
</dbReference>
<gene>
    <name evidence="3" type="ORF">Fi14EGH31_25820</name>
</gene>
<reference evidence="4" key="1">
    <citation type="submission" date="2020-09" db="EMBL/GenBank/DDBJ databases">
        <title>Complete genome sequencing of Faecalibacillus intestinalis strain 14EGH31.</title>
        <authorList>
            <person name="Sakamoto M."/>
            <person name="Murakami T."/>
            <person name="Mori H."/>
        </authorList>
    </citation>
    <scope>NUCLEOTIDE SEQUENCE [LARGE SCALE GENOMIC DNA]</scope>
    <source>
        <strain evidence="4">14EGH31</strain>
    </source>
</reference>
<dbReference type="Gene3D" id="3.40.50.1860">
    <property type="match status" value="2"/>
</dbReference>
<organism evidence="3 4">
    <name type="scientific">Faecalibacillus intestinalis</name>
    <dbReference type="NCBI Taxonomy" id="1982626"/>
    <lineage>
        <taxon>Bacteria</taxon>
        <taxon>Bacillati</taxon>
        <taxon>Bacillota</taxon>
        <taxon>Erysipelotrichia</taxon>
        <taxon>Erysipelotrichales</taxon>
        <taxon>Coprobacillaceae</taxon>
        <taxon>Faecalibacillus</taxon>
    </lineage>
</organism>
<dbReference type="InterPro" id="IPR004380">
    <property type="entry name" value="Asp_race"/>
</dbReference>
<dbReference type="GeneID" id="70581023"/>
<dbReference type="InterPro" id="IPR001920">
    <property type="entry name" value="Asp/Glu_race"/>
</dbReference>
<evidence type="ECO:0000313" key="4">
    <source>
        <dbReference type="Proteomes" id="UP000593842"/>
    </source>
</evidence>
<evidence type="ECO:0000313" key="3">
    <source>
        <dbReference type="EMBL" id="BCL58870.1"/>
    </source>
</evidence>
<dbReference type="Pfam" id="PF01177">
    <property type="entry name" value="Asp_Glu_race"/>
    <property type="match status" value="1"/>
</dbReference>
<dbReference type="RefSeq" id="WP_200764932.1">
    <property type="nucleotide sequence ID" value="NZ_AP024085.1"/>
</dbReference>
<dbReference type="InterPro" id="IPR015942">
    <property type="entry name" value="Asp/Glu/hydantoin_racemase"/>
</dbReference>
<protein>
    <submittedName>
        <fullName evidence="3">Aspartate racemase</fullName>
    </submittedName>
</protein>
<dbReference type="InterPro" id="IPR033134">
    <property type="entry name" value="Asp/Glu_racemase_AS_2"/>
</dbReference>
<dbReference type="AlphaFoldDB" id="A0A7I8E4Y9"/>
<name>A0A7I8E4Y9_9FIRM</name>
<dbReference type="PROSITE" id="PS00924">
    <property type="entry name" value="ASP_GLU_RACEMASE_2"/>
    <property type="match status" value="1"/>
</dbReference>
<dbReference type="GO" id="GO:0047661">
    <property type="term" value="F:amino-acid racemase activity"/>
    <property type="evidence" value="ECO:0007669"/>
    <property type="project" value="InterPro"/>
</dbReference>
<accession>A0A7I8E4Y9</accession>
<dbReference type="PANTHER" id="PTHR21198:SF7">
    <property type="entry name" value="ASPARTATE-GLUTAMATE RACEMASE FAMILY"/>
    <property type="match status" value="1"/>
</dbReference>
<dbReference type="Proteomes" id="UP000593842">
    <property type="component" value="Chromosome"/>
</dbReference>
<dbReference type="KEGG" id="fit:Fi14EGH31_25820"/>
<keyword evidence="2" id="KW-0413">Isomerase</keyword>
<evidence type="ECO:0000256" key="2">
    <source>
        <dbReference type="ARBA" id="ARBA00023235"/>
    </source>
</evidence>
<evidence type="ECO:0000256" key="1">
    <source>
        <dbReference type="ARBA" id="ARBA00007847"/>
    </source>
</evidence>
<sequence>MKKLGLIGGVGPEATLQYYKEIEYGVMKKLGKPVLPEITIESLSCFKMIPFGATQDYEGMTEYILGAVRTLEKANCDFIALACCTGHMVFDRVARETAIPMLSLVQVCVSEAKKKKFNKLLLLGTEGTMKDAYFKEPFEKEGIQVVTPSEEDCKWIGWHIENELEHGVITKDTKEKFIEIANKGYSDLGVDAIILGCTELPMVYGDVELKIPTLDATKIHIQNIIDEILI</sequence>
<comment type="similarity">
    <text evidence="1">Belongs to the aspartate/glutamate racemases family.</text>
</comment>
<dbReference type="PANTHER" id="PTHR21198">
    <property type="entry name" value="GLUTAMATE RACEMASE"/>
    <property type="match status" value="1"/>
</dbReference>
<proteinExistence type="inferred from homology"/>
<dbReference type="NCBIfam" id="TIGR00035">
    <property type="entry name" value="asp_race"/>
    <property type="match status" value="1"/>
</dbReference>
<dbReference type="SUPFAM" id="SSF53681">
    <property type="entry name" value="Aspartate/glutamate racemase"/>
    <property type="match status" value="2"/>
</dbReference>